<dbReference type="HAMAP" id="MF_02062">
    <property type="entry name" value="GltS"/>
    <property type="match status" value="1"/>
</dbReference>
<dbReference type="GO" id="GO:0005886">
    <property type="term" value="C:plasma membrane"/>
    <property type="evidence" value="ECO:0007669"/>
    <property type="project" value="UniProtKB-SubCell"/>
</dbReference>
<feature type="transmembrane region" description="Helical" evidence="1">
    <location>
        <begin position="247"/>
        <end position="266"/>
    </location>
</feature>
<feature type="transmembrane region" description="Helical" evidence="1">
    <location>
        <begin position="214"/>
        <end position="235"/>
    </location>
</feature>
<dbReference type="PANTHER" id="PTHR36178">
    <property type="entry name" value="SLR0625 PROTEIN"/>
    <property type="match status" value="1"/>
</dbReference>
<proteinExistence type="inferred from homology"/>
<comment type="subcellular location">
    <subcellularLocation>
        <location evidence="1">Cell membrane</location>
        <topology evidence="1">Multi-pass membrane protein</topology>
    </subcellularLocation>
</comment>
<feature type="transmembrane region" description="Helical" evidence="1">
    <location>
        <begin position="162"/>
        <end position="181"/>
    </location>
</feature>
<keyword evidence="1" id="KW-0472">Membrane</keyword>
<dbReference type="InterPro" id="IPR004445">
    <property type="entry name" value="GltS"/>
</dbReference>
<feature type="transmembrane region" description="Helical" evidence="1">
    <location>
        <begin position="306"/>
        <end position="329"/>
    </location>
</feature>
<reference evidence="3 4" key="1">
    <citation type="submission" date="2018-06" db="EMBL/GenBank/DDBJ databases">
        <authorList>
            <consortium name="Pathogen Informatics"/>
            <person name="Doyle S."/>
        </authorList>
    </citation>
    <scope>NUCLEOTIDE SEQUENCE [LARGE SCALE GENOMIC DNA]</scope>
    <source>
        <strain evidence="3 4">NCTC12112</strain>
    </source>
</reference>
<feature type="transmembrane region" description="Helical" evidence="1">
    <location>
        <begin position="66"/>
        <end position="86"/>
    </location>
</feature>
<evidence type="ECO:0000256" key="2">
    <source>
        <dbReference type="NCBIfam" id="TIGR00210"/>
    </source>
</evidence>
<feature type="transmembrane region" description="Helical" evidence="1">
    <location>
        <begin position="92"/>
        <end position="114"/>
    </location>
</feature>
<feature type="transmembrane region" description="Helical" evidence="1">
    <location>
        <begin position="378"/>
        <end position="402"/>
    </location>
</feature>
<feature type="transmembrane region" description="Helical" evidence="1">
    <location>
        <begin position="126"/>
        <end position="150"/>
    </location>
</feature>
<feature type="transmembrane region" description="Helical" evidence="1">
    <location>
        <begin position="35"/>
        <end position="54"/>
    </location>
</feature>
<keyword evidence="1" id="KW-0812">Transmembrane</keyword>
<comment type="similarity">
    <text evidence="1">Belongs to the glutamate:Na(+) symporter (ESS) (TC 2.A.27) family.</text>
</comment>
<protein>
    <recommendedName>
        <fullName evidence="1 2">Sodium/glutamate symporter</fullName>
    </recommendedName>
</protein>
<accession>A0AAX1TRE3</accession>
<comment type="function">
    <text evidence="1">Catalyzes the sodium-dependent transport of glutamate.</text>
</comment>
<dbReference type="GeneID" id="78453691"/>
<name>A0AAX1TRE3_9FUSO</name>
<keyword evidence="1" id="KW-0915">Sodium</keyword>
<dbReference type="Pfam" id="PF03616">
    <property type="entry name" value="Glt_symporter"/>
    <property type="match status" value="1"/>
</dbReference>
<gene>
    <name evidence="3" type="primary">gltS_4</name>
    <name evidence="3" type="ORF">NCTC12112_02410</name>
</gene>
<evidence type="ECO:0000313" key="4">
    <source>
        <dbReference type="Proteomes" id="UP000249008"/>
    </source>
</evidence>
<dbReference type="GO" id="GO:0015813">
    <property type="term" value="P:L-glutamate transmembrane transport"/>
    <property type="evidence" value="ECO:0007669"/>
    <property type="project" value="UniProtKB-UniRule"/>
</dbReference>
<keyword evidence="1" id="KW-0813">Transport</keyword>
<keyword evidence="1" id="KW-0739">Sodium transport</keyword>
<keyword evidence="1" id="KW-0406">Ion transport</keyword>
<dbReference type="PANTHER" id="PTHR36178:SF1">
    <property type="entry name" value="SODIUM_GLUTAMATE SYMPORTER"/>
    <property type="match status" value="1"/>
</dbReference>
<evidence type="ECO:0000313" key="3">
    <source>
        <dbReference type="EMBL" id="SQJ09884.1"/>
    </source>
</evidence>
<keyword evidence="1" id="KW-1003">Cell membrane</keyword>
<keyword evidence="1" id="KW-0769">Symport</keyword>
<keyword evidence="1" id="KW-1133">Transmembrane helix</keyword>
<dbReference type="RefSeq" id="WP_005981158.1">
    <property type="nucleotide sequence ID" value="NZ_BAABXY010000001.1"/>
</dbReference>
<feature type="transmembrane region" description="Helical" evidence="1">
    <location>
        <begin position="341"/>
        <end position="358"/>
    </location>
</feature>
<dbReference type="NCBIfam" id="TIGR00210">
    <property type="entry name" value="gltS"/>
    <property type="match status" value="1"/>
</dbReference>
<sequence length="406" mass="43579">MFEYKFNMAETLAIAAVLLFLGRWIKNKSEFLQKFFIPAPVVSGLIFSIFVFIGRQTNAFQFDFDLTLQNFLMIAFFTTVGFMASFKLLAQGGVGVAIFLVVATGLVICQDAIGVTLSKVLGMNPLFGLIVGSVPLTGGHGTAGAFGATIEELGVVGARTAGFAAATYGLVMGCLIGGPVARRLMIKHNLKGEDNKAQDPDLKAEKVEVTEEKILNAVIIIAVAMGIGASIPPFVKAHTGWLIKGGLALPAYIGPMLVAAVLRNIADSIKKPLPMKEIDIVGSISLSVFLSMALMTMKLWELVELAVPMIIILAVQTIFVILYTYFVTYNVMRLPFIATKYDAAVMVTGHCGFGMGATPTAIANMESFTSVNGFSTKAFFIVPLVGALFIDFTNAAVITFFINMFQ</sequence>
<dbReference type="Proteomes" id="UP000249008">
    <property type="component" value="Chromosome 1"/>
</dbReference>
<evidence type="ECO:0000256" key="1">
    <source>
        <dbReference type="HAMAP-Rule" id="MF_02062"/>
    </source>
</evidence>
<dbReference type="GO" id="GO:0015501">
    <property type="term" value="F:glutamate:sodium symporter activity"/>
    <property type="evidence" value="ECO:0007669"/>
    <property type="project" value="UniProtKB-UniRule"/>
</dbReference>
<dbReference type="KEGG" id="ful:C4N20_02640"/>
<dbReference type="EMBL" id="LS483487">
    <property type="protein sequence ID" value="SQJ09884.1"/>
    <property type="molecule type" value="Genomic_DNA"/>
</dbReference>
<keyword evidence="1" id="KW-0029">Amino-acid transport</keyword>
<dbReference type="AlphaFoldDB" id="A0AAX1TRE3"/>
<organism evidence="3 4">
    <name type="scientific">Fusobacterium ulcerans</name>
    <dbReference type="NCBI Taxonomy" id="861"/>
    <lineage>
        <taxon>Bacteria</taxon>
        <taxon>Fusobacteriati</taxon>
        <taxon>Fusobacteriota</taxon>
        <taxon>Fusobacteriia</taxon>
        <taxon>Fusobacteriales</taxon>
        <taxon>Fusobacteriaceae</taxon>
        <taxon>Fusobacterium</taxon>
    </lineage>
</organism>
<feature type="transmembrane region" description="Helical" evidence="1">
    <location>
        <begin position="278"/>
        <end position="300"/>
    </location>
</feature>